<dbReference type="EMBL" id="CP097636">
    <property type="protein sequence ID" value="URI09107.1"/>
    <property type="molecule type" value="Genomic_DNA"/>
</dbReference>
<dbReference type="PROSITE" id="PS50043">
    <property type="entry name" value="HTH_LUXR_2"/>
    <property type="match status" value="1"/>
</dbReference>
<dbReference type="InterPro" id="IPR036388">
    <property type="entry name" value="WH-like_DNA-bd_sf"/>
</dbReference>
<dbReference type="InterPro" id="IPR027417">
    <property type="entry name" value="P-loop_NTPase"/>
</dbReference>
<evidence type="ECO:0000259" key="4">
    <source>
        <dbReference type="PROSITE" id="PS50043"/>
    </source>
</evidence>
<proteinExistence type="predicted"/>
<dbReference type="PRINTS" id="PR00038">
    <property type="entry name" value="HTHLUXR"/>
</dbReference>
<evidence type="ECO:0000256" key="1">
    <source>
        <dbReference type="ARBA" id="ARBA00023015"/>
    </source>
</evidence>
<dbReference type="InterPro" id="IPR000792">
    <property type="entry name" value="Tscrpt_reg_LuxR_C"/>
</dbReference>
<dbReference type="PANTHER" id="PTHR44688">
    <property type="entry name" value="DNA-BINDING TRANSCRIPTIONAL ACTIVATOR DEVR_DOSR"/>
    <property type="match status" value="1"/>
</dbReference>
<organism evidence="5 6">
    <name type="scientific">Aquincola tertiaricarbonis</name>
    <dbReference type="NCBI Taxonomy" id="391953"/>
    <lineage>
        <taxon>Bacteria</taxon>
        <taxon>Pseudomonadati</taxon>
        <taxon>Pseudomonadota</taxon>
        <taxon>Betaproteobacteria</taxon>
        <taxon>Burkholderiales</taxon>
        <taxon>Sphaerotilaceae</taxon>
        <taxon>Aquincola</taxon>
    </lineage>
</organism>
<evidence type="ECO:0000313" key="6">
    <source>
        <dbReference type="Proteomes" id="UP001056201"/>
    </source>
</evidence>
<dbReference type="Proteomes" id="UP001056201">
    <property type="component" value="Chromosome 2"/>
</dbReference>
<feature type="domain" description="HTH luxR-type" evidence="4">
    <location>
        <begin position="852"/>
        <end position="920"/>
    </location>
</feature>
<dbReference type="InterPro" id="IPR011990">
    <property type="entry name" value="TPR-like_helical_dom_sf"/>
</dbReference>
<dbReference type="InterPro" id="IPR016032">
    <property type="entry name" value="Sig_transdc_resp-reg_C-effctor"/>
</dbReference>
<dbReference type="RefSeq" id="WP_250197327.1">
    <property type="nucleotide sequence ID" value="NZ_CP097636.1"/>
</dbReference>
<dbReference type="PROSITE" id="PS00622">
    <property type="entry name" value="HTH_LUXR_1"/>
    <property type="match status" value="1"/>
</dbReference>
<name>A0ABY4SAJ9_AQUTE</name>
<evidence type="ECO:0000256" key="2">
    <source>
        <dbReference type="ARBA" id="ARBA00023125"/>
    </source>
</evidence>
<dbReference type="SUPFAM" id="SSF46894">
    <property type="entry name" value="C-terminal effector domain of the bipartite response regulators"/>
    <property type="match status" value="1"/>
</dbReference>
<keyword evidence="2" id="KW-0238">DNA-binding</keyword>
<accession>A0ABY4SAJ9</accession>
<dbReference type="SMART" id="SM00421">
    <property type="entry name" value="HTH_LUXR"/>
    <property type="match status" value="1"/>
</dbReference>
<gene>
    <name evidence="5" type="ORF">MW290_26430</name>
</gene>
<evidence type="ECO:0000313" key="5">
    <source>
        <dbReference type="EMBL" id="URI09107.1"/>
    </source>
</evidence>
<sequence>MSFPRTKIQPPRPRVGALIERRGLEARLGPALLTHRLVLVCAAAGYGKTATLSRQIDRLPPGSAHAWVAADEGDDLHRLLACLVAALEPYDPPWRIAPEAVVALAASDDPRQRHAAAAELLNALDACEVTHGIIVLDDMHRVDDPAVFDFIDQLLEHLGPRWTLVISSRTEPPLSLARHRVRGELAEFKQGDLQFSRDEVRALATATGLDPGLADRLWQRTAGWAVGLRLAVSAAREPGGALRRATIDRHVFEFFATEVLEELPTALSDFLLQTSVLPELTAARCAAVTGLPPGTAAALMEDIERRGLFVSVLEVDDDSDEPPTLTLKLHDLFRDALEHRLQRGRPQELAGLLQRAAATEPDPIRRIGLLLRAGRHAEAAEVLMAHGPAQLAEGAVASVSRLVQQFPADWAQQSPELQRVRGLAAWARWDFAEMLDAMRQAEQACEARGDLPGRQTAQAYQALALNAFGRMHEAGQRLGALRREALAPDARIVVLVACSWHALEVGALHRVGPVLGELMDLLEHDDRVESWYQCVPLPRFNGLPGTAGPLQRYADGVLRVAGDMPTPLRASAMVQQGWRLLWQGRLAEAEDAWQRGCADTAWVGDPVNLRHHLQALAAVLHAVQGRRDQALALARARVAEIPAGYSAWGHWQVQLQAARIAALVDELPLLAACLSTLQALPTRPGDPAVQAAARLLLPLRGHLARLQGRWAEAIACWQEALTGQRQTYASPSDAPGAAPPPDLAIDLLGQAAETRLHLAAALLHTTNDVSAAADLLTPLFERVDAEAEPGGVLLARDPLRQLAQADWRGALPPHRVAQLRAWLSLLPTLQPQEPAQIVLPAGLARRLAEPADDADAPCDHGLSPREREVLERIAHGDSNKLIARAFDLSPHTVKRHVANLLDKLGVDSRGQAAAWYRQHLAR</sequence>
<dbReference type="Gene3D" id="1.25.40.10">
    <property type="entry name" value="Tetratricopeptide repeat domain"/>
    <property type="match status" value="1"/>
</dbReference>
<dbReference type="InterPro" id="IPR059106">
    <property type="entry name" value="WHD_MalT"/>
</dbReference>
<dbReference type="CDD" id="cd06170">
    <property type="entry name" value="LuxR_C_like"/>
    <property type="match status" value="1"/>
</dbReference>
<dbReference type="PANTHER" id="PTHR44688:SF16">
    <property type="entry name" value="DNA-BINDING TRANSCRIPTIONAL ACTIVATOR DEVR_DOSR"/>
    <property type="match status" value="1"/>
</dbReference>
<dbReference type="Pfam" id="PF00196">
    <property type="entry name" value="GerE"/>
    <property type="match status" value="1"/>
</dbReference>
<keyword evidence="3" id="KW-0804">Transcription</keyword>
<dbReference type="SUPFAM" id="SSF48452">
    <property type="entry name" value="TPR-like"/>
    <property type="match status" value="1"/>
</dbReference>
<keyword evidence="6" id="KW-1185">Reference proteome</keyword>
<keyword evidence="1" id="KW-0805">Transcription regulation</keyword>
<dbReference type="Gene3D" id="1.10.10.10">
    <property type="entry name" value="Winged helix-like DNA-binding domain superfamily/Winged helix DNA-binding domain"/>
    <property type="match status" value="1"/>
</dbReference>
<dbReference type="SUPFAM" id="SSF52540">
    <property type="entry name" value="P-loop containing nucleoside triphosphate hydrolases"/>
    <property type="match status" value="1"/>
</dbReference>
<reference evidence="5" key="1">
    <citation type="submission" date="2022-05" db="EMBL/GenBank/DDBJ databases">
        <title>An RpoN-dependent PEP-CTERM gene is involved in floc formation of an Aquincola tertiaricarbonis strain.</title>
        <authorList>
            <person name="Qiu D."/>
            <person name="Xia M."/>
        </authorList>
    </citation>
    <scope>NUCLEOTIDE SEQUENCE</scope>
    <source>
        <strain evidence="5">RN12</strain>
    </source>
</reference>
<evidence type="ECO:0000256" key="3">
    <source>
        <dbReference type="ARBA" id="ARBA00023163"/>
    </source>
</evidence>
<dbReference type="Pfam" id="PF25873">
    <property type="entry name" value="WHD_MalT"/>
    <property type="match status" value="1"/>
</dbReference>
<protein>
    <submittedName>
        <fullName evidence="5">LuxR C-terminal-related transcriptional regulator</fullName>
    </submittedName>
</protein>